<evidence type="ECO:0000256" key="5">
    <source>
        <dbReference type="SAM" id="MobiDB-lite"/>
    </source>
</evidence>
<feature type="compositionally biased region" description="Basic and acidic residues" evidence="5">
    <location>
        <begin position="14"/>
        <end position="28"/>
    </location>
</feature>
<keyword evidence="8" id="KW-1185">Reference proteome</keyword>
<dbReference type="OrthoDB" id="6513042at2759"/>
<dbReference type="InterPro" id="IPR000058">
    <property type="entry name" value="Znf_AN1"/>
</dbReference>
<dbReference type="SMART" id="SM00154">
    <property type="entry name" value="ZnF_AN1"/>
    <property type="match status" value="1"/>
</dbReference>
<dbReference type="GO" id="GO:0008270">
    <property type="term" value="F:zinc ion binding"/>
    <property type="evidence" value="ECO:0007669"/>
    <property type="project" value="UniProtKB-KW"/>
</dbReference>
<keyword evidence="3" id="KW-0862">Zinc</keyword>
<sequence>VAEKLGLIHISTGEGKERHIQVSKENVDNSKSQNTSVSEEAPSTSLLPLAAGVDLQQSDQISAEKFDEKEDTYKGEMSSSHPASVGTDTGNQTENIRSSGGEPSAITAGPTTNKEDDTAVCDRINDFNKEKTASDVNNKESKSNKKKNKAKQKPEASATEATTVKSTDSEICKNCRKSILKNNLILHELHCSKQNTSSATKGKDKVDVDVRKKDNESKERKKDKPKQSHVQKASDILSKIDDDDFEGLIASITELDSKCAFKKCKTLTNTLGRNCEYCTRRFCLTHLMPEIHGCGDAVRTAARRIISRDGVLHSGSGVPNKKPNQARRAQLESKMEKKLGELAGKRSRNL</sequence>
<keyword evidence="1" id="KW-0479">Metal-binding</keyword>
<comment type="caution">
    <text evidence="7">The sequence shown here is derived from an EMBL/GenBank/DDBJ whole genome shotgun (WGS) entry which is preliminary data.</text>
</comment>
<evidence type="ECO:0000256" key="2">
    <source>
        <dbReference type="ARBA" id="ARBA00022771"/>
    </source>
</evidence>
<evidence type="ECO:0000313" key="7">
    <source>
        <dbReference type="EMBL" id="CAG5120567.1"/>
    </source>
</evidence>
<feature type="region of interest" description="Disordered" evidence="5">
    <location>
        <begin position="312"/>
        <end position="350"/>
    </location>
</feature>
<dbReference type="AlphaFoldDB" id="A0A8S3YTY7"/>
<feature type="region of interest" description="Disordered" evidence="5">
    <location>
        <begin position="13"/>
        <end position="164"/>
    </location>
</feature>
<dbReference type="EMBL" id="CAJHNH020000924">
    <property type="protein sequence ID" value="CAG5120567.1"/>
    <property type="molecule type" value="Genomic_DNA"/>
</dbReference>
<feature type="region of interest" description="Disordered" evidence="5">
    <location>
        <begin position="196"/>
        <end position="234"/>
    </location>
</feature>
<evidence type="ECO:0000256" key="4">
    <source>
        <dbReference type="PROSITE-ProRule" id="PRU00449"/>
    </source>
</evidence>
<feature type="compositionally biased region" description="Polar residues" evidence="5">
    <location>
        <begin position="29"/>
        <end position="46"/>
    </location>
</feature>
<feature type="compositionally biased region" description="Basic and acidic residues" evidence="5">
    <location>
        <begin position="329"/>
        <end position="344"/>
    </location>
</feature>
<evidence type="ECO:0000313" key="8">
    <source>
        <dbReference type="Proteomes" id="UP000678393"/>
    </source>
</evidence>
<feature type="compositionally biased region" description="Basic and acidic residues" evidence="5">
    <location>
        <begin position="62"/>
        <end position="74"/>
    </location>
</feature>
<feature type="non-terminal residue" evidence="7">
    <location>
        <position position="1"/>
    </location>
</feature>
<keyword evidence="2 4" id="KW-0863">Zinc-finger</keyword>
<dbReference type="Pfam" id="PF23580">
    <property type="entry name" value="Znf_XAF1_N"/>
    <property type="match status" value="1"/>
</dbReference>
<feature type="domain" description="AN1-type" evidence="6">
    <location>
        <begin position="253"/>
        <end position="302"/>
    </location>
</feature>
<protein>
    <recommendedName>
        <fullName evidence="6">AN1-type domain-containing protein</fullName>
    </recommendedName>
</protein>
<dbReference type="GO" id="GO:0003676">
    <property type="term" value="F:nucleic acid binding"/>
    <property type="evidence" value="ECO:0007669"/>
    <property type="project" value="InterPro"/>
</dbReference>
<dbReference type="InterPro" id="IPR035896">
    <property type="entry name" value="AN1-like_Znf"/>
</dbReference>
<dbReference type="InterPro" id="IPR036867">
    <property type="entry name" value="R3H_dom_sf"/>
</dbReference>
<evidence type="ECO:0000259" key="6">
    <source>
        <dbReference type="PROSITE" id="PS51039"/>
    </source>
</evidence>
<name>A0A8S3YTY7_9EUPU</name>
<feature type="compositionally biased region" description="Basic and acidic residues" evidence="5">
    <location>
        <begin position="201"/>
        <end position="226"/>
    </location>
</feature>
<dbReference type="Pfam" id="PF01428">
    <property type="entry name" value="zf-AN1"/>
    <property type="match status" value="1"/>
</dbReference>
<accession>A0A8S3YTY7</accession>
<dbReference type="Proteomes" id="UP000678393">
    <property type="component" value="Unassembled WGS sequence"/>
</dbReference>
<dbReference type="Gene3D" id="3.30.1370.50">
    <property type="entry name" value="R3H-like domain"/>
    <property type="match status" value="1"/>
</dbReference>
<gene>
    <name evidence="7" type="ORF">CUNI_LOCUS6125</name>
</gene>
<feature type="compositionally biased region" description="Basic and acidic residues" evidence="5">
    <location>
        <begin position="123"/>
        <end position="143"/>
    </location>
</feature>
<reference evidence="7" key="1">
    <citation type="submission" date="2021-04" db="EMBL/GenBank/DDBJ databases">
        <authorList>
            <consortium name="Molecular Ecology Group"/>
        </authorList>
    </citation>
    <scope>NUCLEOTIDE SEQUENCE</scope>
</reference>
<evidence type="ECO:0000256" key="3">
    <source>
        <dbReference type="ARBA" id="ARBA00022833"/>
    </source>
</evidence>
<organism evidence="7 8">
    <name type="scientific">Candidula unifasciata</name>
    <dbReference type="NCBI Taxonomy" id="100452"/>
    <lineage>
        <taxon>Eukaryota</taxon>
        <taxon>Metazoa</taxon>
        <taxon>Spiralia</taxon>
        <taxon>Lophotrochozoa</taxon>
        <taxon>Mollusca</taxon>
        <taxon>Gastropoda</taxon>
        <taxon>Heterobranchia</taxon>
        <taxon>Euthyneura</taxon>
        <taxon>Panpulmonata</taxon>
        <taxon>Eupulmonata</taxon>
        <taxon>Stylommatophora</taxon>
        <taxon>Helicina</taxon>
        <taxon>Helicoidea</taxon>
        <taxon>Geomitridae</taxon>
        <taxon>Candidula</taxon>
    </lineage>
</organism>
<dbReference type="Gene3D" id="4.10.1110.10">
    <property type="entry name" value="AN1-like Zinc finger"/>
    <property type="match status" value="1"/>
</dbReference>
<evidence type="ECO:0000256" key="1">
    <source>
        <dbReference type="ARBA" id="ARBA00022723"/>
    </source>
</evidence>
<proteinExistence type="predicted"/>
<dbReference type="SUPFAM" id="SSF118310">
    <property type="entry name" value="AN1-like Zinc finger"/>
    <property type="match status" value="1"/>
</dbReference>
<dbReference type="PROSITE" id="PS51039">
    <property type="entry name" value="ZF_AN1"/>
    <property type="match status" value="1"/>
</dbReference>
<feature type="compositionally biased region" description="Polar residues" evidence="5">
    <location>
        <begin position="77"/>
        <end position="98"/>
    </location>
</feature>